<sequence length="93" mass="9866">MARPKGIPKTGGRKAGVGNKTTVDVRNAIALIAQDNAGNFAQWLGEVALEDPGKAADLYLKAIEYHIPKLARSEVSGPNGGPQVVEATWRITE</sequence>
<proteinExistence type="predicted"/>
<reference evidence="1" key="1">
    <citation type="submission" date="2020-05" db="EMBL/GenBank/DDBJ databases">
        <authorList>
            <person name="Chiriac C."/>
            <person name="Salcher M."/>
            <person name="Ghai R."/>
            <person name="Kavagutti S V."/>
        </authorList>
    </citation>
    <scope>NUCLEOTIDE SEQUENCE</scope>
</reference>
<evidence type="ECO:0000313" key="1">
    <source>
        <dbReference type="EMBL" id="CAB4214935.1"/>
    </source>
</evidence>
<dbReference type="EMBL" id="LR798400">
    <property type="protein sequence ID" value="CAB5229301.1"/>
    <property type="molecule type" value="Genomic_DNA"/>
</dbReference>
<protein>
    <submittedName>
        <fullName evidence="1">Uncharacterized protein</fullName>
    </submittedName>
</protein>
<gene>
    <name evidence="1" type="ORF">UFOVP1469_23</name>
    <name evidence="2" type="ORF">UFOVP1556_29</name>
</gene>
<evidence type="ECO:0000313" key="2">
    <source>
        <dbReference type="EMBL" id="CAB5229301.1"/>
    </source>
</evidence>
<organism evidence="1">
    <name type="scientific">uncultured Caudovirales phage</name>
    <dbReference type="NCBI Taxonomy" id="2100421"/>
    <lineage>
        <taxon>Viruses</taxon>
        <taxon>Duplodnaviria</taxon>
        <taxon>Heunggongvirae</taxon>
        <taxon>Uroviricota</taxon>
        <taxon>Caudoviricetes</taxon>
        <taxon>Peduoviridae</taxon>
        <taxon>Maltschvirus</taxon>
        <taxon>Maltschvirus maltsch</taxon>
    </lineage>
</organism>
<accession>A0A6J5SM13</accession>
<name>A0A6J5SM13_9CAUD</name>
<dbReference type="EMBL" id="LR797418">
    <property type="protein sequence ID" value="CAB4214935.1"/>
    <property type="molecule type" value="Genomic_DNA"/>
</dbReference>